<organism evidence="1 2">
    <name type="scientific">Pilimelia anulata</name>
    <dbReference type="NCBI Taxonomy" id="53371"/>
    <lineage>
        <taxon>Bacteria</taxon>
        <taxon>Bacillati</taxon>
        <taxon>Actinomycetota</taxon>
        <taxon>Actinomycetes</taxon>
        <taxon>Micromonosporales</taxon>
        <taxon>Micromonosporaceae</taxon>
        <taxon>Pilimelia</taxon>
    </lineage>
</organism>
<dbReference type="Proteomes" id="UP000649739">
    <property type="component" value="Unassembled WGS sequence"/>
</dbReference>
<accession>A0A8J3FD23</accession>
<proteinExistence type="predicted"/>
<evidence type="ECO:0000313" key="2">
    <source>
        <dbReference type="Proteomes" id="UP000649739"/>
    </source>
</evidence>
<protein>
    <submittedName>
        <fullName evidence="1">Uncharacterized protein</fullName>
    </submittedName>
</protein>
<reference evidence="1" key="2">
    <citation type="submission" date="2020-09" db="EMBL/GenBank/DDBJ databases">
        <authorList>
            <person name="Sun Q."/>
            <person name="Ohkuma M."/>
        </authorList>
    </citation>
    <scope>NUCLEOTIDE SEQUENCE</scope>
    <source>
        <strain evidence="1">JCM 3090</strain>
    </source>
</reference>
<reference evidence="1" key="1">
    <citation type="journal article" date="2014" name="Int. J. Syst. Evol. Microbiol.">
        <title>Complete genome sequence of Corynebacterium casei LMG S-19264T (=DSM 44701T), isolated from a smear-ripened cheese.</title>
        <authorList>
            <consortium name="US DOE Joint Genome Institute (JGI-PGF)"/>
            <person name="Walter F."/>
            <person name="Albersmeier A."/>
            <person name="Kalinowski J."/>
            <person name="Ruckert C."/>
        </authorList>
    </citation>
    <scope>NUCLEOTIDE SEQUENCE</scope>
    <source>
        <strain evidence="1">JCM 3090</strain>
    </source>
</reference>
<name>A0A8J3FD23_9ACTN</name>
<evidence type="ECO:0000313" key="1">
    <source>
        <dbReference type="EMBL" id="GGK11025.1"/>
    </source>
</evidence>
<comment type="caution">
    <text evidence="1">The sequence shown here is derived from an EMBL/GenBank/DDBJ whole genome shotgun (WGS) entry which is preliminary data.</text>
</comment>
<dbReference type="AlphaFoldDB" id="A0A8J3FD23"/>
<sequence length="84" mass="9745">MAGPRRRVSDSRGVTFKRRSCLHSAGRRLEECRPQPLERSHGSWHFQYTATNLLGRREQIEYILDSDLFVNVAELLPFAEESGR</sequence>
<gene>
    <name evidence="1" type="ORF">GCM10010123_46250</name>
</gene>
<keyword evidence="2" id="KW-1185">Reference proteome</keyword>
<dbReference type="EMBL" id="BMQB01000018">
    <property type="protein sequence ID" value="GGK11025.1"/>
    <property type="molecule type" value="Genomic_DNA"/>
</dbReference>